<feature type="domain" description="FAD-binding" evidence="6">
    <location>
        <begin position="5"/>
        <end position="377"/>
    </location>
</feature>
<dbReference type="GO" id="GO:0016491">
    <property type="term" value="F:oxidoreductase activity"/>
    <property type="evidence" value="ECO:0007669"/>
    <property type="project" value="UniProtKB-KW"/>
</dbReference>
<evidence type="ECO:0000256" key="3">
    <source>
        <dbReference type="ARBA" id="ARBA00023002"/>
    </source>
</evidence>
<evidence type="ECO:0000256" key="1">
    <source>
        <dbReference type="ARBA" id="ARBA00022630"/>
    </source>
</evidence>
<evidence type="ECO:0000313" key="8">
    <source>
        <dbReference type="Proteomes" id="UP001274830"/>
    </source>
</evidence>
<comment type="caution">
    <text evidence="7">The sequence shown here is derived from an EMBL/GenBank/DDBJ whole genome shotgun (WGS) entry which is preliminary data.</text>
</comment>
<accession>A0AAE1C1S8</accession>
<dbReference type="SUPFAM" id="SSF51905">
    <property type="entry name" value="FAD/NAD(P)-binding domain"/>
    <property type="match status" value="1"/>
</dbReference>
<evidence type="ECO:0000313" key="7">
    <source>
        <dbReference type="EMBL" id="KAK3674727.1"/>
    </source>
</evidence>
<protein>
    <recommendedName>
        <fullName evidence="6">FAD-binding domain-containing protein</fullName>
    </recommendedName>
</protein>
<dbReference type="PRINTS" id="PR00420">
    <property type="entry name" value="RNGMNOXGNASE"/>
</dbReference>
<keyword evidence="4" id="KW-0472">Membrane</keyword>
<dbReference type="InterPro" id="IPR051704">
    <property type="entry name" value="FAD_aromatic-hydroxylase"/>
</dbReference>
<dbReference type="Gene3D" id="3.50.50.60">
    <property type="entry name" value="FAD/NAD(P)-binding domain"/>
    <property type="match status" value="1"/>
</dbReference>
<name>A0AAE1C1S8_9PEZI</name>
<proteinExistence type="predicted"/>
<feature type="transmembrane region" description="Helical" evidence="4">
    <location>
        <begin position="390"/>
        <end position="413"/>
    </location>
</feature>
<dbReference type="Pfam" id="PF01494">
    <property type="entry name" value="FAD_binding_3"/>
    <property type="match status" value="1"/>
</dbReference>
<keyword evidence="3" id="KW-0560">Oxidoreductase</keyword>
<dbReference type="PANTHER" id="PTHR46865">
    <property type="entry name" value="OXIDOREDUCTASE-RELATED"/>
    <property type="match status" value="1"/>
</dbReference>
<keyword evidence="4" id="KW-1133">Transmembrane helix</keyword>
<dbReference type="GO" id="GO:0071949">
    <property type="term" value="F:FAD binding"/>
    <property type="evidence" value="ECO:0007669"/>
    <property type="project" value="InterPro"/>
</dbReference>
<organism evidence="7 8">
    <name type="scientific">Recurvomyces mirabilis</name>
    <dbReference type="NCBI Taxonomy" id="574656"/>
    <lineage>
        <taxon>Eukaryota</taxon>
        <taxon>Fungi</taxon>
        <taxon>Dikarya</taxon>
        <taxon>Ascomycota</taxon>
        <taxon>Pezizomycotina</taxon>
        <taxon>Dothideomycetes</taxon>
        <taxon>Dothideomycetidae</taxon>
        <taxon>Mycosphaerellales</taxon>
        <taxon>Teratosphaeriaceae</taxon>
        <taxon>Recurvomyces</taxon>
    </lineage>
</organism>
<dbReference type="PANTHER" id="PTHR46865:SF2">
    <property type="entry name" value="MONOOXYGENASE"/>
    <property type="match status" value="1"/>
</dbReference>
<keyword evidence="1" id="KW-0285">Flavoprotein</keyword>
<keyword evidence="4" id="KW-0812">Transmembrane</keyword>
<evidence type="ECO:0000256" key="2">
    <source>
        <dbReference type="ARBA" id="ARBA00022827"/>
    </source>
</evidence>
<reference evidence="7" key="1">
    <citation type="submission" date="2023-07" db="EMBL/GenBank/DDBJ databases">
        <title>Black Yeasts Isolated from many extreme environments.</title>
        <authorList>
            <person name="Coleine C."/>
            <person name="Stajich J.E."/>
            <person name="Selbmann L."/>
        </authorList>
    </citation>
    <scope>NUCLEOTIDE SEQUENCE</scope>
    <source>
        <strain evidence="7">CCFEE 5485</strain>
    </source>
</reference>
<evidence type="ECO:0000256" key="4">
    <source>
        <dbReference type="SAM" id="Phobius"/>
    </source>
</evidence>
<sequence>MAPLNILIVGLGIAGPSLASLLLLDPTQAAEEKPQITILERSSELRSTGQSVDVRGVGVDVIRRLGLETAIRASTTGEEGVQFVDESNAIWAQMAADKSGKVQTGTSDIEILRGRLASIIYERSKVISAEVQAKGGKGIEYIFGGVLDQLEQDEKSVRVRFAKSGERRSFDVVVGADGLASMTRRQAFGAEDEEKRMYRLPLYGAAFSIPKGKNDVEWRRWFNAPGRRGVMVRPTHDPEMWSAAMFVIDAADKDKRLLDVAHEGARTVERQKSLMKEKFEGAGWECTRLLEAMETTEDFYYSTIAQVRMKKWSQRRVVLLGDAGYCASPISGMGTTLALTGAYNLAGSLLRNPNNLNAAFAQYETLMRPVVNKAQDFTITGPMMMNPDTWWGIWMRNALVWFICWSGLAMLMFKVAGPKADKVGGLTDFALEKLPEWNGWRELWKPKDPKYL</sequence>
<dbReference type="EMBL" id="JAUTXT010000018">
    <property type="protein sequence ID" value="KAK3674727.1"/>
    <property type="molecule type" value="Genomic_DNA"/>
</dbReference>
<keyword evidence="2" id="KW-0274">FAD</keyword>
<evidence type="ECO:0000259" key="6">
    <source>
        <dbReference type="Pfam" id="PF01494"/>
    </source>
</evidence>
<keyword evidence="8" id="KW-1185">Reference proteome</keyword>
<dbReference type="Proteomes" id="UP001274830">
    <property type="component" value="Unassembled WGS sequence"/>
</dbReference>
<dbReference type="InterPro" id="IPR002938">
    <property type="entry name" value="FAD-bd"/>
</dbReference>
<evidence type="ECO:0000256" key="5">
    <source>
        <dbReference type="SAM" id="SignalP"/>
    </source>
</evidence>
<feature type="signal peptide" evidence="5">
    <location>
        <begin position="1"/>
        <end position="19"/>
    </location>
</feature>
<dbReference type="InterPro" id="IPR036188">
    <property type="entry name" value="FAD/NAD-bd_sf"/>
</dbReference>
<gene>
    <name evidence="7" type="ORF">LTR78_005449</name>
</gene>
<feature type="chain" id="PRO_5042152924" description="FAD-binding domain-containing protein" evidence="5">
    <location>
        <begin position="20"/>
        <end position="452"/>
    </location>
</feature>
<keyword evidence="5" id="KW-0732">Signal</keyword>
<dbReference type="AlphaFoldDB" id="A0AAE1C1S8"/>